<feature type="compositionally biased region" description="Polar residues" evidence="1">
    <location>
        <begin position="128"/>
        <end position="137"/>
    </location>
</feature>
<dbReference type="PANTHER" id="PTHR13621:SF2">
    <property type="entry name" value="PROLINE-RICH PROTEIN PRCC"/>
    <property type="match status" value="1"/>
</dbReference>
<accession>A0ABY9CTX8</accession>
<protein>
    <recommendedName>
        <fullName evidence="4">Proline-rich protein PRCC</fullName>
    </recommendedName>
</protein>
<dbReference type="PANTHER" id="PTHR13621">
    <property type="entry name" value="PROLINE-RICH PROTEIN PRCC"/>
    <property type="match status" value="1"/>
</dbReference>
<feature type="compositionally biased region" description="Polar residues" evidence="1">
    <location>
        <begin position="107"/>
        <end position="121"/>
    </location>
</feature>
<evidence type="ECO:0000313" key="2">
    <source>
        <dbReference type="EMBL" id="WJZ98732.1"/>
    </source>
</evidence>
<evidence type="ECO:0000313" key="3">
    <source>
        <dbReference type="Proteomes" id="UP001227230"/>
    </source>
</evidence>
<proteinExistence type="predicted"/>
<evidence type="ECO:0000256" key="1">
    <source>
        <dbReference type="SAM" id="MobiDB-lite"/>
    </source>
</evidence>
<dbReference type="InterPro" id="IPR018800">
    <property type="entry name" value="PRCC"/>
</dbReference>
<feature type="compositionally biased region" description="Low complexity" evidence="1">
    <location>
        <begin position="92"/>
        <end position="106"/>
    </location>
</feature>
<feature type="region of interest" description="Disordered" evidence="1">
    <location>
        <begin position="66"/>
        <end position="251"/>
    </location>
</feature>
<feature type="compositionally biased region" description="Polar residues" evidence="1">
    <location>
        <begin position="239"/>
        <end position="251"/>
    </location>
</feature>
<reference evidence="2 3" key="1">
    <citation type="journal article" date="2023" name="Hortic Res">
        <title>The complete reference genome for grapevine (Vitis vinifera L.) genetics and breeding.</title>
        <authorList>
            <person name="Shi X."/>
            <person name="Cao S."/>
            <person name="Wang X."/>
            <person name="Huang S."/>
            <person name="Wang Y."/>
            <person name="Liu Z."/>
            <person name="Liu W."/>
            <person name="Leng X."/>
            <person name="Peng Y."/>
            <person name="Wang N."/>
            <person name="Wang Y."/>
            <person name="Ma Z."/>
            <person name="Xu X."/>
            <person name="Zhang F."/>
            <person name="Xue H."/>
            <person name="Zhong H."/>
            <person name="Wang Y."/>
            <person name="Zhang K."/>
            <person name="Velt A."/>
            <person name="Avia K."/>
            <person name="Holtgrawe D."/>
            <person name="Grimplet J."/>
            <person name="Matus J.T."/>
            <person name="Ware D."/>
            <person name="Wu X."/>
            <person name="Wang H."/>
            <person name="Liu C."/>
            <person name="Fang Y."/>
            <person name="Rustenholz C."/>
            <person name="Cheng Z."/>
            <person name="Xiao H."/>
            <person name="Zhou Y."/>
        </authorList>
    </citation>
    <scope>NUCLEOTIDE SEQUENCE [LARGE SCALE GENOMIC DNA]</scope>
    <source>
        <strain evidence="3">cv. Pinot noir / PN40024</strain>
        <tissue evidence="2">Leaf</tissue>
    </source>
</reference>
<feature type="compositionally biased region" description="Polar residues" evidence="1">
    <location>
        <begin position="179"/>
        <end position="191"/>
    </location>
</feature>
<dbReference type="Proteomes" id="UP001227230">
    <property type="component" value="Chromosome 11"/>
</dbReference>
<name>A0ABY9CTX8_VITVI</name>
<dbReference type="Pfam" id="PF10253">
    <property type="entry name" value="PRCC"/>
    <property type="match status" value="1"/>
</dbReference>
<organism evidence="2 3">
    <name type="scientific">Vitis vinifera</name>
    <name type="common">Grape</name>
    <dbReference type="NCBI Taxonomy" id="29760"/>
    <lineage>
        <taxon>Eukaryota</taxon>
        <taxon>Viridiplantae</taxon>
        <taxon>Streptophyta</taxon>
        <taxon>Embryophyta</taxon>
        <taxon>Tracheophyta</taxon>
        <taxon>Spermatophyta</taxon>
        <taxon>Magnoliopsida</taxon>
        <taxon>eudicotyledons</taxon>
        <taxon>Gunneridae</taxon>
        <taxon>Pentapetalae</taxon>
        <taxon>rosids</taxon>
        <taxon>Vitales</taxon>
        <taxon>Vitaceae</taxon>
        <taxon>Viteae</taxon>
        <taxon>Vitis</taxon>
    </lineage>
</organism>
<gene>
    <name evidence="2" type="ORF">VitviT2T_017241</name>
</gene>
<keyword evidence="3" id="KW-1185">Reference proteome</keyword>
<sequence>MGDLGQAQRPFAWQVKISRKMKLFHSKPKIDDFPQHFSLPSSSSASFCFLLCSRSLMDSLLANYASSDEEAEQQHQQEAKQQQKGLFLPKPTSKSTSNASDSASKTPFFSSLPQPKSSIFSSLPPPTSKSQTLTDPPSSHPKPKRVVQFRPPIPQSVLKSRDEEEDDEDEERERKRRNQSVTQTPSVSSWLSAIPAPKHSQATLGAIPSSGSGRRSIVEVGIDVPETNSEKETGVGRTVGNSESNWADGSSGAYQTVENFESNWVDGSSSASLEQSSNWSGGAESQQVYEGYGSYGNYGGYGHYENNWGDGSAAALPEVAGTESAVRVPGKRGRNEVPVEIVEVKQDELIKNRPREDQVKLTGIAFGPSYQPVSTKGKPTKLHKRKHQIGSLYFDMKQKEMELSERRAKGFLTKAETQAKYGW</sequence>
<dbReference type="EMBL" id="CP126658">
    <property type="protein sequence ID" value="WJZ98732.1"/>
    <property type="molecule type" value="Genomic_DNA"/>
</dbReference>
<evidence type="ECO:0008006" key="4">
    <source>
        <dbReference type="Google" id="ProtNLM"/>
    </source>
</evidence>